<evidence type="ECO:0000313" key="3">
    <source>
        <dbReference type="EMBL" id="TDC99444.1"/>
    </source>
</evidence>
<protein>
    <submittedName>
        <fullName evidence="3">ABC transporter substrate-binding protein</fullName>
    </submittedName>
</protein>
<dbReference type="SMART" id="SM00062">
    <property type="entry name" value="PBPb"/>
    <property type="match status" value="1"/>
</dbReference>
<proteinExistence type="predicted"/>
<dbReference type="Gene3D" id="3.40.190.10">
    <property type="entry name" value="Periplasmic binding protein-like II"/>
    <property type="match status" value="2"/>
</dbReference>
<dbReference type="EMBL" id="SMKO01000113">
    <property type="protein sequence ID" value="TDC99444.1"/>
    <property type="molecule type" value="Genomic_DNA"/>
</dbReference>
<dbReference type="PANTHER" id="PTHR35936:SF17">
    <property type="entry name" value="ARGININE-BINDING EXTRACELLULAR PROTEIN ARTP"/>
    <property type="match status" value="1"/>
</dbReference>
<keyword evidence="1" id="KW-0732">Signal</keyword>
<dbReference type="InterPro" id="IPR001638">
    <property type="entry name" value="Solute-binding_3/MltF_N"/>
</dbReference>
<dbReference type="Pfam" id="PF00497">
    <property type="entry name" value="SBP_bac_3"/>
    <property type="match status" value="1"/>
</dbReference>
<evidence type="ECO:0000259" key="2">
    <source>
        <dbReference type="SMART" id="SM00062"/>
    </source>
</evidence>
<reference evidence="3 4" key="1">
    <citation type="submission" date="2019-03" db="EMBL/GenBank/DDBJ databases">
        <title>Draft genome sequences of novel Actinobacteria.</title>
        <authorList>
            <person name="Sahin N."/>
            <person name="Ay H."/>
            <person name="Saygin H."/>
        </authorList>
    </citation>
    <scope>NUCLEOTIDE SEQUENCE [LARGE SCALE GENOMIC DNA]</scope>
    <source>
        <strain evidence="3 4">KC310</strain>
    </source>
</reference>
<dbReference type="CDD" id="cd01004">
    <property type="entry name" value="PBP2_MidA_like"/>
    <property type="match status" value="1"/>
</dbReference>
<name>A0A4R4VC05_9ACTN</name>
<dbReference type="PANTHER" id="PTHR35936">
    <property type="entry name" value="MEMBRANE-BOUND LYTIC MUREIN TRANSGLYCOSYLASE F"/>
    <property type="match status" value="1"/>
</dbReference>
<evidence type="ECO:0000313" key="4">
    <source>
        <dbReference type="Proteomes" id="UP000295258"/>
    </source>
</evidence>
<accession>A0A4R4VC05</accession>
<feature type="domain" description="Solute-binding protein family 3/N-terminal" evidence="2">
    <location>
        <begin position="69"/>
        <end position="299"/>
    </location>
</feature>
<comment type="caution">
    <text evidence="3">The sequence shown here is derived from an EMBL/GenBank/DDBJ whole genome shotgun (WGS) entry which is preliminary data.</text>
</comment>
<dbReference type="Proteomes" id="UP000295258">
    <property type="component" value="Unassembled WGS sequence"/>
</dbReference>
<dbReference type="SUPFAM" id="SSF53850">
    <property type="entry name" value="Periplasmic binding protein-like II"/>
    <property type="match status" value="1"/>
</dbReference>
<keyword evidence="4" id="KW-1185">Reference proteome</keyword>
<dbReference type="AlphaFoldDB" id="A0A4R4VC05"/>
<gene>
    <name evidence="3" type="ORF">E1292_31795</name>
</gene>
<evidence type="ECO:0000256" key="1">
    <source>
        <dbReference type="ARBA" id="ARBA00022729"/>
    </source>
</evidence>
<sequence length="313" mass="33582">MSCIGRLSPMGVRLAYTRIEPGDAMKRSFIVTIAIALGLIVGCGSGTESGASRPPAVIPPPEQLILPGTLTIAADFQGPPFDYYEGTEPRGFDVEFDRAVADLMGLKVKLVDGRFASLVTGLEAGRYDAVISVLYITAERAKKIDLVPYAQTGSGFLVKKNGAFQPRRPEDLCGHTVAVLAGGFEEQLITTGELGKQCRDTSKPLKAKSFPSDVEATRDVADGRSEAFFSNHSIVLHRAKQVASFGLTTSNASPLYPVPAGIGVRKDRPDVRRAFESAVEHLHKSGELKKLLDKYGLEPPDPELVQKALAGNT</sequence>
<organism evidence="3 4">
    <name type="scientific">Nonomuraea deserti</name>
    <dbReference type="NCBI Taxonomy" id="1848322"/>
    <lineage>
        <taxon>Bacteria</taxon>
        <taxon>Bacillati</taxon>
        <taxon>Actinomycetota</taxon>
        <taxon>Actinomycetes</taxon>
        <taxon>Streptosporangiales</taxon>
        <taxon>Streptosporangiaceae</taxon>
        <taxon>Nonomuraea</taxon>
    </lineage>
</organism>